<proteinExistence type="predicted"/>
<protein>
    <submittedName>
        <fullName evidence="1">Uncharacterized protein</fullName>
    </submittedName>
</protein>
<reference evidence="2" key="1">
    <citation type="journal article" date="2023" name="Front. Plant Sci.">
        <title>Chromosomal-level genome assembly of Melastoma candidum provides insights into trichome evolution.</title>
        <authorList>
            <person name="Zhong Y."/>
            <person name="Wu W."/>
            <person name="Sun C."/>
            <person name="Zou P."/>
            <person name="Liu Y."/>
            <person name="Dai S."/>
            <person name="Zhou R."/>
        </authorList>
    </citation>
    <scope>NUCLEOTIDE SEQUENCE [LARGE SCALE GENOMIC DNA]</scope>
</reference>
<sequence length="117" mass="12602">MVLENSSDGFHLANMDLLLHGPGDLLGKKQSPSATENTVPWSTAWKSITHGVTQSGSGEPTRRPTFTDKQLKEGRHASVLLGFGQPVLGIPSGRHRIGPDLCLDALDRQGCHTPNRP</sequence>
<keyword evidence="2" id="KW-1185">Reference proteome</keyword>
<dbReference type="Proteomes" id="UP001057402">
    <property type="component" value="Chromosome 11"/>
</dbReference>
<dbReference type="EMBL" id="CM042890">
    <property type="protein sequence ID" value="KAI4312855.1"/>
    <property type="molecule type" value="Genomic_DNA"/>
</dbReference>
<evidence type="ECO:0000313" key="2">
    <source>
        <dbReference type="Proteomes" id="UP001057402"/>
    </source>
</evidence>
<evidence type="ECO:0000313" key="1">
    <source>
        <dbReference type="EMBL" id="KAI4312855.1"/>
    </source>
</evidence>
<accession>A0ACB9LNB0</accession>
<name>A0ACB9LNB0_9MYRT</name>
<organism evidence="1 2">
    <name type="scientific">Melastoma candidum</name>
    <dbReference type="NCBI Taxonomy" id="119954"/>
    <lineage>
        <taxon>Eukaryota</taxon>
        <taxon>Viridiplantae</taxon>
        <taxon>Streptophyta</taxon>
        <taxon>Embryophyta</taxon>
        <taxon>Tracheophyta</taxon>
        <taxon>Spermatophyta</taxon>
        <taxon>Magnoliopsida</taxon>
        <taxon>eudicotyledons</taxon>
        <taxon>Gunneridae</taxon>
        <taxon>Pentapetalae</taxon>
        <taxon>rosids</taxon>
        <taxon>malvids</taxon>
        <taxon>Myrtales</taxon>
        <taxon>Melastomataceae</taxon>
        <taxon>Melastomatoideae</taxon>
        <taxon>Melastomateae</taxon>
        <taxon>Melastoma</taxon>
    </lineage>
</organism>
<comment type="caution">
    <text evidence="1">The sequence shown here is derived from an EMBL/GenBank/DDBJ whole genome shotgun (WGS) entry which is preliminary data.</text>
</comment>
<gene>
    <name evidence="1" type="ORF">MLD38_037645</name>
</gene>